<evidence type="ECO:0000313" key="2">
    <source>
        <dbReference type="EMBL" id="KAJ4479040.1"/>
    </source>
</evidence>
<dbReference type="Proteomes" id="UP001150266">
    <property type="component" value="Unassembled WGS sequence"/>
</dbReference>
<feature type="coiled-coil region" evidence="1">
    <location>
        <begin position="69"/>
        <end position="96"/>
    </location>
</feature>
<dbReference type="SUPFAM" id="SSF52540">
    <property type="entry name" value="P-loop containing nucleoside triphosphate hydrolases"/>
    <property type="match status" value="1"/>
</dbReference>
<sequence>MVNPASTDVHKRLFLYSHPRTRSNLFMRLLENHPQMVTKQYPFMFAFQAGPEGQWPEEKKAMRIQASHMSNEEADKKTYQAGLDEMEQLLAKADEEGKICTIKEHTVHLFDSKFINANISTPRREVPRPDIVDRKLDVVNPADVDVQLPVPNPTWLPDRIIASMSPIIIIRHPVSTYTSYIRAASVFGGTGLDSEFPLMATYRWQKIIYDLYREYYNKTDPEGKKDWPIVIDGDKLVEDTKGQMQRFCELTGIDESQIQYSWNPSSEAIDGVYRAFVGTIKESTGVIKKSDASKDMNIEEQMKKWTAEWDEDVAQRLKETVEASMEDYEYLYKFSI</sequence>
<proteinExistence type="predicted"/>
<dbReference type="PANTHER" id="PTHR48312">
    <property type="match status" value="1"/>
</dbReference>
<dbReference type="EMBL" id="JAOTPV010000008">
    <property type="protein sequence ID" value="KAJ4479040.1"/>
    <property type="molecule type" value="Genomic_DNA"/>
</dbReference>
<dbReference type="PANTHER" id="PTHR48312:SF1">
    <property type="entry name" value="SULFOTRANSFERASE"/>
    <property type="match status" value="1"/>
</dbReference>
<evidence type="ECO:0000256" key="1">
    <source>
        <dbReference type="SAM" id="Coils"/>
    </source>
</evidence>
<evidence type="ECO:0000313" key="3">
    <source>
        <dbReference type="Proteomes" id="UP001150266"/>
    </source>
</evidence>
<comment type="caution">
    <text evidence="2">The sequence shown here is derived from an EMBL/GenBank/DDBJ whole genome shotgun (WGS) entry which is preliminary data.</text>
</comment>
<dbReference type="InterPro" id="IPR027417">
    <property type="entry name" value="P-loop_NTPase"/>
</dbReference>
<name>A0A9W9ACT2_9AGAR</name>
<dbReference type="Gene3D" id="3.40.50.300">
    <property type="entry name" value="P-loop containing nucleotide triphosphate hydrolases"/>
    <property type="match status" value="1"/>
</dbReference>
<evidence type="ECO:0008006" key="4">
    <source>
        <dbReference type="Google" id="ProtNLM"/>
    </source>
</evidence>
<dbReference type="OrthoDB" id="3650366at2759"/>
<dbReference type="AlphaFoldDB" id="A0A9W9ACT2"/>
<protein>
    <recommendedName>
        <fullName evidence="4">P-loop containing nucleoside triphosphate hydrolase protein</fullName>
    </recommendedName>
</protein>
<gene>
    <name evidence="2" type="ORF">J3R30DRAFT_3473647</name>
</gene>
<organism evidence="2 3">
    <name type="scientific">Lentinula aciculospora</name>
    <dbReference type="NCBI Taxonomy" id="153920"/>
    <lineage>
        <taxon>Eukaryota</taxon>
        <taxon>Fungi</taxon>
        <taxon>Dikarya</taxon>
        <taxon>Basidiomycota</taxon>
        <taxon>Agaricomycotina</taxon>
        <taxon>Agaricomycetes</taxon>
        <taxon>Agaricomycetidae</taxon>
        <taxon>Agaricales</taxon>
        <taxon>Marasmiineae</taxon>
        <taxon>Omphalotaceae</taxon>
        <taxon>Lentinula</taxon>
    </lineage>
</organism>
<keyword evidence="3" id="KW-1185">Reference proteome</keyword>
<accession>A0A9W9ACT2</accession>
<reference evidence="2" key="1">
    <citation type="submission" date="2022-08" db="EMBL/GenBank/DDBJ databases">
        <title>A Global Phylogenomic Analysis of the Shiitake Genus Lentinula.</title>
        <authorList>
            <consortium name="DOE Joint Genome Institute"/>
            <person name="Sierra-Patev S."/>
            <person name="Min B."/>
            <person name="Naranjo-Ortiz M."/>
            <person name="Looney B."/>
            <person name="Konkel Z."/>
            <person name="Slot J.C."/>
            <person name="Sakamoto Y."/>
            <person name="Steenwyk J.L."/>
            <person name="Rokas A."/>
            <person name="Carro J."/>
            <person name="Camarero S."/>
            <person name="Ferreira P."/>
            <person name="Molpeceres G."/>
            <person name="Ruiz-Duenas F.J."/>
            <person name="Serrano A."/>
            <person name="Henrissat B."/>
            <person name="Drula E."/>
            <person name="Hughes K.W."/>
            <person name="Mata J.L."/>
            <person name="Ishikawa N.K."/>
            <person name="Vargas-Isla R."/>
            <person name="Ushijima S."/>
            <person name="Smith C.A."/>
            <person name="Ahrendt S."/>
            <person name="Andreopoulos W."/>
            <person name="He G."/>
            <person name="Labutti K."/>
            <person name="Lipzen A."/>
            <person name="Ng V."/>
            <person name="Riley R."/>
            <person name="Sandor L."/>
            <person name="Barry K."/>
            <person name="Martinez A.T."/>
            <person name="Xiao Y."/>
            <person name="Gibbons J.G."/>
            <person name="Terashima K."/>
            <person name="Grigoriev I.V."/>
            <person name="Hibbett D.S."/>
        </authorList>
    </citation>
    <scope>NUCLEOTIDE SEQUENCE</scope>
    <source>
        <strain evidence="2">JLM2183</strain>
    </source>
</reference>
<keyword evidence="1" id="KW-0175">Coiled coil</keyword>